<reference evidence="6 7" key="1">
    <citation type="journal article" date="2012" name="Genome Biol.">
        <title>The genome of the polar eukaryotic microalga coccomyxa subellipsoidea reveals traits of cold adaptation.</title>
        <authorList>
            <person name="Blanc G."/>
            <person name="Agarkova I."/>
            <person name="Grimwood J."/>
            <person name="Kuo A."/>
            <person name="Brueggeman A."/>
            <person name="Dunigan D."/>
            <person name="Gurnon J."/>
            <person name="Ladunga I."/>
            <person name="Lindquist E."/>
            <person name="Lucas S."/>
            <person name="Pangilinan J."/>
            <person name="Proschold T."/>
            <person name="Salamov A."/>
            <person name="Schmutz J."/>
            <person name="Weeks D."/>
            <person name="Yamada T."/>
            <person name="Claverie J.M."/>
            <person name="Grigoriev I."/>
            <person name="Van Etten J."/>
            <person name="Lomsadze A."/>
            <person name="Borodovsky M."/>
        </authorList>
    </citation>
    <scope>NUCLEOTIDE SEQUENCE [LARGE SCALE GENOMIC DNA]</scope>
    <source>
        <strain evidence="6 7">C-169</strain>
    </source>
</reference>
<dbReference type="InterPro" id="IPR036322">
    <property type="entry name" value="WD40_repeat_dom_sf"/>
</dbReference>
<dbReference type="KEGG" id="csl:COCSUDRAFT_63462"/>
<comment type="similarity">
    <text evidence="1">Belongs to the glycosyltransferase 34 family.</text>
</comment>
<dbReference type="SUPFAM" id="SSF50978">
    <property type="entry name" value="WD40 repeat-like"/>
    <property type="match status" value="1"/>
</dbReference>
<dbReference type="InterPro" id="IPR008630">
    <property type="entry name" value="Glyco_trans_34"/>
</dbReference>
<dbReference type="Gene3D" id="2.130.10.10">
    <property type="entry name" value="YVTN repeat-like/Quinoprotein amine dehydrogenase"/>
    <property type="match status" value="1"/>
</dbReference>
<dbReference type="OrthoDB" id="366230at2759"/>
<dbReference type="STRING" id="574566.I0YXG6"/>
<dbReference type="InterPro" id="IPR001680">
    <property type="entry name" value="WD40_rpt"/>
</dbReference>
<keyword evidence="2" id="KW-0328">Glycosyltransferase</keyword>
<dbReference type="InterPro" id="IPR015943">
    <property type="entry name" value="WD40/YVTN_repeat-like_dom_sf"/>
</dbReference>
<comment type="caution">
    <text evidence="6">The sequence shown here is derived from an EMBL/GenBank/DDBJ whole genome shotgun (WGS) entry which is preliminary data.</text>
</comment>
<gene>
    <name evidence="6" type="ORF">COCSUDRAFT_63462</name>
</gene>
<feature type="compositionally biased region" description="Polar residues" evidence="4">
    <location>
        <begin position="456"/>
        <end position="471"/>
    </location>
</feature>
<dbReference type="eggNOG" id="KOG4748">
    <property type="taxonomic scope" value="Eukaryota"/>
</dbReference>
<dbReference type="Gene3D" id="3.50.4.10">
    <property type="entry name" value="Hepatocyte Growth Factor"/>
    <property type="match status" value="1"/>
</dbReference>
<feature type="region of interest" description="Disordered" evidence="4">
    <location>
        <begin position="131"/>
        <end position="150"/>
    </location>
</feature>
<dbReference type="SMART" id="SM00320">
    <property type="entry name" value="WD40"/>
    <property type="match status" value="5"/>
</dbReference>
<dbReference type="RefSeq" id="XP_005647629.1">
    <property type="nucleotide sequence ID" value="XM_005647572.1"/>
</dbReference>
<feature type="region of interest" description="Disordered" evidence="4">
    <location>
        <begin position="258"/>
        <end position="279"/>
    </location>
</feature>
<name>I0YXG6_COCSC</name>
<proteinExistence type="inferred from homology"/>
<dbReference type="InterPro" id="IPR029044">
    <property type="entry name" value="Nucleotide-diphossugar_trans"/>
</dbReference>
<dbReference type="Gene3D" id="3.90.550.10">
    <property type="entry name" value="Spore Coat Polysaccharide Biosynthesis Protein SpsA, Chain A"/>
    <property type="match status" value="1"/>
</dbReference>
<dbReference type="Pfam" id="PF05637">
    <property type="entry name" value="Glyco_transf_34"/>
    <property type="match status" value="1"/>
</dbReference>
<feature type="region of interest" description="Disordered" evidence="4">
    <location>
        <begin position="157"/>
        <end position="176"/>
    </location>
</feature>
<dbReference type="GO" id="GO:0016020">
    <property type="term" value="C:membrane"/>
    <property type="evidence" value="ECO:0007669"/>
    <property type="project" value="InterPro"/>
</dbReference>
<dbReference type="PANTHER" id="PTHR31311">
    <property type="entry name" value="XYLOGLUCAN 6-XYLOSYLTRANSFERASE 5-RELATED-RELATED"/>
    <property type="match status" value="1"/>
</dbReference>
<feature type="compositionally biased region" description="Basic and acidic residues" evidence="4">
    <location>
        <begin position="157"/>
        <end position="170"/>
    </location>
</feature>
<dbReference type="GeneID" id="17041073"/>
<evidence type="ECO:0000256" key="1">
    <source>
        <dbReference type="ARBA" id="ARBA00005664"/>
    </source>
</evidence>
<evidence type="ECO:0000313" key="6">
    <source>
        <dbReference type="EMBL" id="EIE23085.1"/>
    </source>
</evidence>
<dbReference type="GO" id="GO:0016757">
    <property type="term" value="F:glycosyltransferase activity"/>
    <property type="evidence" value="ECO:0007669"/>
    <property type="project" value="UniProtKB-KW"/>
</dbReference>
<dbReference type="PANTHER" id="PTHR31311:SF44">
    <property type="entry name" value="GLYCOSYLTRANSFERASE 2-RELATED"/>
    <property type="match status" value="1"/>
</dbReference>
<feature type="domain" description="Apple" evidence="5">
    <location>
        <begin position="1013"/>
        <end position="1042"/>
    </location>
</feature>
<keyword evidence="7" id="KW-1185">Reference proteome</keyword>
<protein>
    <recommendedName>
        <fullName evidence="5">Apple domain-containing protein</fullName>
    </recommendedName>
</protein>
<evidence type="ECO:0000256" key="2">
    <source>
        <dbReference type="ARBA" id="ARBA00022676"/>
    </source>
</evidence>
<evidence type="ECO:0000313" key="7">
    <source>
        <dbReference type="Proteomes" id="UP000007264"/>
    </source>
</evidence>
<evidence type="ECO:0000256" key="3">
    <source>
        <dbReference type="ARBA" id="ARBA00022679"/>
    </source>
</evidence>
<dbReference type="InterPro" id="IPR003609">
    <property type="entry name" value="Pan_app"/>
</dbReference>
<dbReference type="eggNOG" id="KOG1587">
    <property type="taxonomic scope" value="Eukaryota"/>
</dbReference>
<dbReference type="EMBL" id="AGSI01000008">
    <property type="protein sequence ID" value="EIE23085.1"/>
    <property type="molecule type" value="Genomic_DNA"/>
</dbReference>
<evidence type="ECO:0000256" key="4">
    <source>
        <dbReference type="SAM" id="MobiDB-lite"/>
    </source>
</evidence>
<organism evidence="6 7">
    <name type="scientific">Coccomyxa subellipsoidea (strain C-169)</name>
    <name type="common">Green microalga</name>
    <dbReference type="NCBI Taxonomy" id="574566"/>
    <lineage>
        <taxon>Eukaryota</taxon>
        <taxon>Viridiplantae</taxon>
        <taxon>Chlorophyta</taxon>
        <taxon>core chlorophytes</taxon>
        <taxon>Trebouxiophyceae</taxon>
        <taxon>Trebouxiophyceae incertae sedis</taxon>
        <taxon>Coccomyxaceae</taxon>
        <taxon>Coccomyxa</taxon>
        <taxon>Coccomyxa subellipsoidea</taxon>
    </lineage>
</organism>
<feature type="domain" description="Apple" evidence="5">
    <location>
        <begin position="560"/>
        <end position="601"/>
    </location>
</feature>
<evidence type="ECO:0000259" key="5">
    <source>
        <dbReference type="Pfam" id="PF14295"/>
    </source>
</evidence>
<dbReference type="Proteomes" id="UP000007264">
    <property type="component" value="Unassembled WGS sequence"/>
</dbReference>
<dbReference type="Pfam" id="PF14295">
    <property type="entry name" value="PAN_4"/>
    <property type="match status" value="2"/>
</dbReference>
<feature type="region of interest" description="Disordered" evidence="4">
    <location>
        <begin position="450"/>
        <end position="478"/>
    </location>
</feature>
<feature type="compositionally biased region" description="Basic and acidic residues" evidence="4">
    <location>
        <begin position="131"/>
        <end position="143"/>
    </location>
</feature>
<dbReference type="SUPFAM" id="SSF53448">
    <property type="entry name" value="Nucleotide-diphospho-sugar transferases"/>
    <property type="match status" value="1"/>
</dbReference>
<sequence length="1366" mass="152387">MFSSVDMTSFLLRAVPRAELVLLQNTLIDISEDELAALGDEDSAPTAPGTRKDTSLTELQSFVDLVYTHGRSVTSLQWLPHRKPECILDAPVEVGTFEINPGMPHIVAGGCSTGQIILWDTSAHDEHIAATRGEKPSATEGKKSPPQIAHQHLSCVDHSHRGPGEERSRPGNDSAFFASTAADGRVLFWDMRVWRFRKAKKEQDASEVVWKPVYAVPLKAFGGNDVPCCCLSFAGTPHSGRPMLIGLQDGDIVSESFSRNDTSQAADGGEAEKAAAGRNPAHSSGVTALAVSPFIDNLILSVGGWDWALWQADRLEAPLMRCASAPCAYTCIAWSPTRPGVLFAGRADGLVEAWDLLECSHKPVLVSAASTAAVTSLCFSPDAPVAATAKRTSTQQLLAIGDAAGLLHVMEVPRSLRRRMHSEAKALTGLLQRELQRLIWLAASAAPGAPMKGPSQVESDSHGQQGATATPTLAEEDERIQELEYRKMEAVYRIETALGLLLGFSIYASLQGASSGTSTEYAAPEIARSHTSANGQARSPRAAIAQAAVANASCSLQNATYAGRVLKVGGANIKPSSEACWKACKHTERCNAWTWCADESGCMDENGRLIPFKGCQLKDEPMQAWGLPSQRQVASHKIANYFSGYMRHRKPDQRTFIRLHSAPLTTLMVATYVPPSSCTADKGDFFTLLGIMNKQDYARWHSCEFVLGAKTFDPSLRPPGDPQACFKPCQQPLFPTTQGEGTWNKVGMLRKLLEDTPPHRAEWILFMQPDAIIDDTSFTFPFESYRDKDFILLGNATQLRNGEFRASVERGGPAAADLGVFVLRNSRWSRRLLDLLANEAKTYTPTSRSLREDVKLDPVAAALARLIVRMPERLLPKMHFEGDFCIGCDWRRINLTESSKVETTKEWGEENKRWNLFITRFYDCEFCDAGRGKEPLAKCHKSYLEHYDFAYCRFHRRACSAISKLIKAIHREEETGHPLKMMIRDLGIPKASLNESSFDWPVRHNTVLKHATHFHTPSDHEASCWEACVKDDKCSMWVWCNYRNGCDDNGNFDGTFPYKGCQLMSLEKGIPVQQWYRGPQFSSVMSGFITGRVTPYIHFIYKHPARNWMNKRLGLPGSSKERIIVLTGIHPIPCTTPFGDYFMSLQLQNKQDWARLRSYEVHQMAELVDSHMRPGPWQKVGMIRKALNTITRERAEWLLWLDMDMVLENITFSLPLDSYAGKDFILWGQPEWIMKGHNAKGLNTGSVLIRNTEWSRTLIADMATYGKYPVDWSKEEMLRAAVPSYDIGMYEQNMLMHFEHGFCINCWYKDLDSPQVKHPPFVVHFAGCQMCTGYHPEKLGECATEFVRSYAEALVRLNDEVTKGNL</sequence>
<keyword evidence="3" id="KW-0808">Transferase</keyword>
<accession>I0YXG6</accession>